<dbReference type="AlphaFoldDB" id="A0A1Y1ZU77"/>
<feature type="compositionally biased region" description="Basic and acidic residues" evidence="1">
    <location>
        <begin position="244"/>
        <end position="253"/>
    </location>
</feature>
<dbReference type="EMBL" id="MCFA01000040">
    <property type="protein sequence ID" value="ORY13607.1"/>
    <property type="molecule type" value="Genomic_DNA"/>
</dbReference>
<gene>
    <name evidence="2" type="ORF">BCR34DRAFT_561796</name>
</gene>
<feature type="compositionally biased region" description="Acidic residues" evidence="1">
    <location>
        <begin position="254"/>
        <end position="264"/>
    </location>
</feature>
<organism evidence="2 3">
    <name type="scientific">Clohesyomyces aquaticus</name>
    <dbReference type="NCBI Taxonomy" id="1231657"/>
    <lineage>
        <taxon>Eukaryota</taxon>
        <taxon>Fungi</taxon>
        <taxon>Dikarya</taxon>
        <taxon>Ascomycota</taxon>
        <taxon>Pezizomycotina</taxon>
        <taxon>Dothideomycetes</taxon>
        <taxon>Pleosporomycetidae</taxon>
        <taxon>Pleosporales</taxon>
        <taxon>Lindgomycetaceae</taxon>
        <taxon>Clohesyomyces</taxon>
    </lineage>
</organism>
<protein>
    <submittedName>
        <fullName evidence="2">Uncharacterized protein</fullName>
    </submittedName>
</protein>
<comment type="caution">
    <text evidence="2">The sequence shown here is derived from an EMBL/GenBank/DDBJ whole genome shotgun (WGS) entry which is preliminary data.</text>
</comment>
<evidence type="ECO:0000256" key="1">
    <source>
        <dbReference type="SAM" id="MobiDB-lite"/>
    </source>
</evidence>
<feature type="region of interest" description="Disordered" evidence="1">
    <location>
        <begin position="16"/>
        <end position="36"/>
    </location>
</feature>
<proteinExistence type="predicted"/>
<evidence type="ECO:0000313" key="2">
    <source>
        <dbReference type="EMBL" id="ORY13607.1"/>
    </source>
</evidence>
<name>A0A1Y1ZU77_9PLEO</name>
<keyword evidence="3" id="KW-1185">Reference proteome</keyword>
<dbReference type="Proteomes" id="UP000193144">
    <property type="component" value="Unassembled WGS sequence"/>
</dbReference>
<feature type="region of interest" description="Disordered" evidence="1">
    <location>
        <begin position="242"/>
        <end position="300"/>
    </location>
</feature>
<sequence>MAPVPVPGVFCVWSRANPDADSDPPHPHPHPHPDVASSDEAILFTDQIASLQGVSRGVRMQASDQQSAGPPFTHDIPFLAIYELPDVAYCQEAEFRDVKKQCAGTGEGEGVAPRVYELVEMIEAEEYKGDTVIGELVVVVTGEGFPEGGSEAFWTFHRDEFVASFMQAPEFIRAQVYKITGNFDPQIKNAVPGGPYLFVYHWDCMEVPWSEVVAAAQTKGYIKHIESGIKWQGVNYHPYQYTERPVERERGSEYEESEEEDQEVETPRVGNTVADAAVNGTDSTKLSGALNALSIQETES</sequence>
<evidence type="ECO:0000313" key="3">
    <source>
        <dbReference type="Proteomes" id="UP000193144"/>
    </source>
</evidence>
<dbReference type="OrthoDB" id="2851338at2759"/>
<accession>A0A1Y1ZU77</accession>
<reference evidence="2 3" key="1">
    <citation type="submission" date="2016-07" db="EMBL/GenBank/DDBJ databases">
        <title>Pervasive Adenine N6-methylation of Active Genes in Fungi.</title>
        <authorList>
            <consortium name="DOE Joint Genome Institute"/>
            <person name="Mondo S.J."/>
            <person name="Dannebaum R.O."/>
            <person name="Kuo R.C."/>
            <person name="Labutti K."/>
            <person name="Haridas S."/>
            <person name="Kuo A."/>
            <person name="Salamov A."/>
            <person name="Ahrendt S.R."/>
            <person name="Lipzen A."/>
            <person name="Sullivan W."/>
            <person name="Andreopoulos W.B."/>
            <person name="Clum A."/>
            <person name="Lindquist E."/>
            <person name="Daum C."/>
            <person name="Ramamoorthy G.K."/>
            <person name="Gryganskyi A."/>
            <person name="Culley D."/>
            <person name="Magnuson J.K."/>
            <person name="James T.Y."/>
            <person name="O'Malley M.A."/>
            <person name="Stajich J.E."/>
            <person name="Spatafora J.W."/>
            <person name="Visel A."/>
            <person name="Grigoriev I.V."/>
        </authorList>
    </citation>
    <scope>NUCLEOTIDE SEQUENCE [LARGE SCALE GENOMIC DNA]</scope>
    <source>
        <strain evidence="2 3">CBS 115471</strain>
    </source>
</reference>